<organism evidence="2 3">
    <name type="scientific">Streptomyces sindenensis</name>
    <dbReference type="NCBI Taxonomy" id="67363"/>
    <lineage>
        <taxon>Bacteria</taxon>
        <taxon>Bacillati</taxon>
        <taxon>Actinomycetota</taxon>
        <taxon>Actinomycetes</taxon>
        <taxon>Kitasatosporales</taxon>
        <taxon>Streptomycetaceae</taxon>
        <taxon>Streptomyces</taxon>
    </lineage>
</organism>
<feature type="compositionally biased region" description="Polar residues" evidence="1">
    <location>
        <begin position="70"/>
        <end position="80"/>
    </location>
</feature>
<evidence type="ECO:0000313" key="2">
    <source>
        <dbReference type="EMBL" id="MFD4217640.1"/>
    </source>
</evidence>
<protein>
    <submittedName>
        <fullName evidence="2">Uncharacterized protein</fullName>
    </submittedName>
</protein>
<comment type="caution">
    <text evidence="2">The sequence shown here is derived from an EMBL/GenBank/DDBJ whole genome shotgun (WGS) entry which is preliminary data.</text>
</comment>
<feature type="non-terminal residue" evidence="2">
    <location>
        <position position="1"/>
    </location>
</feature>
<feature type="compositionally biased region" description="Basic and acidic residues" evidence="1">
    <location>
        <begin position="8"/>
        <end position="25"/>
    </location>
</feature>
<feature type="compositionally biased region" description="Basic and acidic residues" evidence="1">
    <location>
        <begin position="42"/>
        <end position="54"/>
    </location>
</feature>
<feature type="region of interest" description="Disordered" evidence="1">
    <location>
        <begin position="1"/>
        <end position="94"/>
    </location>
</feature>
<dbReference type="RefSeq" id="WP_382917918.1">
    <property type="nucleotide sequence ID" value="NZ_JBHXOF010000035.1"/>
</dbReference>
<feature type="compositionally biased region" description="Basic residues" evidence="1">
    <location>
        <begin position="81"/>
        <end position="94"/>
    </location>
</feature>
<gene>
    <name evidence="2" type="ORF">ACFWSS_32720</name>
</gene>
<name>A0ABW6EU91_9ACTN</name>
<reference evidence="2 3" key="1">
    <citation type="submission" date="2024-09" db="EMBL/GenBank/DDBJ databases">
        <title>The Natural Products Discovery Center: Release of the First 8490 Sequenced Strains for Exploring Actinobacteria Biosynthetic Diversity.</title>
        <authorList>
            <person name="Kalkreuter E."/>
            <person name="Kautsar S.A."/>
            <person name="Yang D."/>
            <person name="Bader C.D."/>
            <person name="Teijaro C.N."/>
            <person name="Fluegel L."/>
            <person name="Davis C.M."/>
            <person name="Simpson J.R."/>
            <person name="Lauterbach L."/>
            <person name="Steele A.D."/>
            <person name="Gui C."/>
            <person name="Meng S."/>
            <person name="Li G."/>
            <person name="Viehrig K."/>
            <person name="Ye F."/>
            <person name="Su P."/>
            <person name="Kiefer A.F."/>
            <person name="Nichols A."/>
            <person name="Cepeda A.J."/>
            <person name="Yan W."/>
            <person name="Fan B."/>
            <person name="Jiang Y."/>
            <person name="Adhikari A."/>
            <person name="Zheng C.-J."/>
            <person name="Schuster L."/>
            <person name="Cowan T.M."/>
            <person name="Smanski M.J."/>
            <person name="Chevrette M.G."/>
            <person name="De Carvalho L.P.S."/>
            <person name="Shen B."/>
        </authorList>
    </citation>
    <scope>NUCLEOTIDE SEQUENCE [LARGE SCALE GENOMIC DNA]</scope>
    <source>
        <strain evidence="2 3">NPDC058546</strain>
    </source>
</reference>
<dbReference type="Proteomes" id="UP001598251">
    <property type="component" value="Unassembled WGS sequence"/>
</dbReference>
<sequence>SLRGQLAEARRELDDERQARQRADAGAESARVAVEMAQAEAETLRGELAEEKQAARHATQAAHAEAPESQALTQAVTRSGSNKRKQPKRRRNRH</sequence>
<dbReference type="EMBL" id="JBHXOF010000035">
    <property type="protein sequence ID" value="MFD4217640.1"/>
    <property type="molecule type" value="Genomic_DNA"/>
</dbReference>
<accession>A0ABW6EU91</accession>
<proteinExistence type="predicted"/>
<keyword evidence="3" id="KW-1185">Reference proteome</keyword>
<evidence type="ECO:0000256" key="1">
    <source>
        <dbReference type="SAM" id="MobiDB-lite"/>
    </source>
</evidence>
<evidence type="ECO:0000313" key="3">
    <source>
        <dbReference type="Proteomes" id="UP001598251"/>
    </source>
</evidence>